<keyword evidence="3" id="KW-1185">Reference proteome</keyword>
<protein>
    <recommendedName>
        <fullName evidence="4">SXP/RAL-2 family protein Ani s 5-like cation-binding domain-containing protein</fullName>
    </recommendedName>
</protein>
<feature type="signal peptide" evidence="1">
    <location>
        <begin position="1"/>
        <end position="18"/>
    </location>
</feature>
<evidence type="ECO:0000313" key="2">
    <source>
        <dbReference type="EMBL" id="CAB3361278.1"/>
    </source>
</evidence>
<gene>
    <name evidence="2" type="ORF">CLODIP_2_CD11401</name>
</gene>
<sequence length="125" mass="14125">MRTELIVFLLISLTQCWAELLPINVKSMEMLPEKEIQITDAPVTNEPSSVVISVDDALQNALSEWANYVKEQATFLKESGSDYEATIAPGKWSLSSYVKLYETLIDLIVYLRAQIELENAQLLTE</sequence>
<name>A0A8S1BWZ2_9INSE</name>
<proteinExistence type="predicted"/>
<dbReference type="Proteomes" id="UP000494165">
    <property type="component" value="Unassembled WGS sequence"/>
</dbReference>
<keyword evidence="1" id="KW-0732">Signal</keyword>
<evidence type="ECO:0000256" key="1">
    <source>
        <dbReference type="SAM" id="SignalP"/>
    </source>
</evidence>
<accession>A0A8S1BWZ2</accession>
<evidence type="ECO:0000313" key="3">
    <source>
        <dbReference type="Proteomes" id="UP000494165"/>
    </source>
</evidence>
<comment type="caution">
    <text evidence="2">The sequence shown here is derived from an EMBL/GenBank/DDBJ whole genome shotgun (WGS) entry which is preliminary data.</text>
</comment>
<dbReference type="AlphaFoldDB" id="A0A8S1BWZ2"/>
<dbReference type="EMBL" id="CADEPI010000005">
    <property type="protein sequence ID" value="CAB3361278.1"/>
    <property type="molecule type" value="Genomic_DNA"/>
</dbReference>
<feature type="chain" id="PRO_5035793114" description="SXP/RAL-2 family protein Ani s 5-like cation-binding domain-containing protein" evidence="1">
    <location>
        <begin position="19"/>
        <end position="125"/>
    </location>
</feature>
<evidence type="ECO:0008006" key="4">
    <source>
        <dbReference type="Google" id="ProtNLM"/>
    </source>
</evidence>
<reference evidence="2 3" key="1">
    <citation type="submission" date="2020-04" db="EMBL/GenBank/DDBJ databases">
        <authorList>
            <person name="Alioto T."/>
            <person name="Alioto T."/>
            <person name="Gomez Garrido J."/>
        </authorList>
    </citation>
    <scope>NUCLEOTIDE SEQUENCE [LARGE SCALE GENOMIC DNA]</scope>
</reference>
<organism evidence="2 3">
    <name type="scientific">Cloeon dipterum</name>
    <dbReference type="NCBI Taxonomy" id="197152"/>
    <lineage>
        <taxon>Eukaryota</taxon>
        <taxon>Metazoa</taxon>
        <taxon>Ecdysozoa</taxon>
        <taxon>Arthropoda</taxon>
        <taxon>Hexapoda</taxon>
        <taxon>Insecta</taxon>
        <taxon>Pterygota</taxon>
        <taxon>Palaeoptera</taxon>
        <taxon>Ephemeroptera</taxon>
        <taxon>Pisciforma</taxon>
        <taxon>Baetidae</taxon>
        <taxon>Cloeon</taxon>
    </lineage>
</organism>